<sequence length="92" mass="10561">MALSITNYNNRFKIKGILTKKSIAEFQEAFRYVFETNDAITISLEGLEKIDRYGVNALAMLHNEALIKNKRLSIIGYGCKELYDYFKSEEAA</sequence>
<comment type="caution">
    <text evidence="1">The sequence shown here is derived from an EMBL/GenBank/DDBJ whole genome shotgun (WGS) entry which is preliminary data.</text>
</comment>
<accession>A0ABU2YLH1</accession>
<organism evidence="1 2">
    <name type="scientific">Microcosmobacter mediterraneus</name>
    <dbReference type="NCBI Taxonomy" id="3075607"/>
    <lineage>
        <taxon>Bacteria</taxon>
        <taxon>Pseudomonadati</taxon>
        <taxon>Bacteroidota</taxon>
        <taxon>Flavobacteriia</taxon>
        <taxon>Flavobacteriales</taxon>
        <taxon>Flavobacteriaceae</taxon>
        <taxon>Microcosmobacter</taxon>
    </lineage>
</organism>
<name>A0ABU2YLH1_9FLAO</name>
<dbReference type="RefSeq" id="WP_311427758.1">
    <property type="nucleotide sequence ID" value="NZ_JAVRIA010000005.1"/>
</dbReference>
<evidence type="ECO:0000313" key="1">
    <source>
        <dbReference type="EMBL" id="MDT0558993.1"/>
    </source>
</evidence>
<dbReference type="SUPFAM" id="SSF52091">
    <property type="entry name" value="SpoIIaa-like"/>
    <property type="match status" value="1"/>
</dbReference>
<protein>
    <submittedName>
        <fullName evidence="1">STAS domain-containing protein</fullName>
    </submittedName>
</protein>
<dbReference type="Gene3D" id="3.30.750.24">
    <property type="entry name" value="STAS domain"/>
    <property type="match status" value="1"/>
</dbReference>
<gene>
    <name evidence="1" type="ORF">RM697_10060</name>
</gene>
<dbReference type="Proteomes" id="UP001259492">
    <property type="component" value="Unassembled WGS sequence"/>
</dbReference>
<dbReference type="EMBL" id="JAVRIA010000005">
    <property type="protein sequence ID" value="MDT0558993.1"/>
    <property type="molecule type" value="Genomic_DNA"/>
</dbReference>
<proteinExistence type="predicted"/>
<dbReference type="InterPro" id="IPR036513">
    <property type="entry name" value="STAS_dom_sf"/>
</dbReference>
<reference evidence="1 2" key="1">
    <citation type="submission" date="2023-09" db="EMBL/GenBank/DDBJ databases">
        <authorList>
            <person name="Rey-Velasco X."/>
        </authorList>
    </citation>
    <scope>NUCLEOTIDE SEQUENCE [LARGE SCALE GENOMIC DNA]</scope>
    <source>
        <strain evidence="1 2">W332</strain>
    </source>
</reference>
<keyword evidence="2" id="KW-1185">Reference proteome</keyword>
<evidence type="ECO:0000313" key="2">
    <source>
        <dbReference type="Proteomes" id="UP001259492"/>
    </source>
</evidence>